<dbReference type="VEuPathDB" id="TrichDB:TVAG_185590"/>
<dbReference type="RefSeq" id="XP_001584238.1">
    <property type="nucleotide sequence ID" value="XM_001584188.1"/>
</dbReference>
<organism evidence="1 2">
    <name type="scientific">Trichomonas vaginalis (strain ATCC PRA-98 / G3)</name>
    <dbReference type="NCBI Taxonomy" id="412133"/>
    <lineage>
        <taxon>Eukaryota</taxon>
        <taxon>Metamonada</taxon>
        <taxon>Parabasalia</taxon>
        <taxon>Trichomonadida</taxon>
        <taxon>Trichomonadidae</taxon>
        <taxon>Trichomonas</taxon>
    </lineage>
</organism>
<accession>A2D8K3</accession>
<reference evidence="1" key="2">
    <citation type="journal article" date="2007" name="Science">
        <title>Draft genome sequence of the sexually transmitted pathogen Trichomonas vaginalis.</title>
        <authorList>
            <person name="Carlton J.M."/>
            <person name="Hirt R.P."/>
            <person name="Silva J.C."/>
            <person name="Delcher A.L."/>
            <person name="Schatz M."/>
            <person name="Zhao Q."/>
            <person name="Wortman J.R."/>
            <person name="Bidwell S.L."/>
            <person name="Alsmark U.C.M."/>
            <person name="Besteiro S."/>
            <person name="Sicheritz-Ponten T."/>
            <person name="Noel C.J."/>
            <person name="Dacks J.B."/>
            <person name="Foster P.G."/>
            <person name="Simillion C."/>
            <person name="Van de Peer Y."/>
            <person name="Miranda-Saavedra D."/>
            <person name="Barton G.J."/>
            <person name="Westrop G.D."/>
            <person name="Mueller S."/>
            <person name="Dessi D."/>
            <person name="Fiori P.L."/>
            <person name="Ren Q."/>
            <person name="Paulsen I."/>
            <person name="Zhang H."/>
            <person name="Bastida-Corcuera F.D."/>
            <person name="Simoes-Barbosa A."/>
            <person name="Brown M.T."/>
            <person name="Hayes R.D."/>
            <person name="Mukherjee M."/>
            <person name="Okumura C.Y."/>
            <person name="Schneider R."/>
            <person name="Smith A.J."/>
            <person name="Vanacova S."/>
            <person name="Villalvazo M."/>
            <person name="Haas B.J."/>
            <person name="Pertea M."/>
            <person name="Feldblyum T.V."/>
            <person name="Utterback T.R."/>
            <person name="Shu C.L."/>
            <person name="Osoegawa K."/>
            <person name="de Jong P.J."/>
            <person name="Hrdy I."/>
            <person name="Horvathova L."/>
            <person name="Zubacova Z."/>
            <person name="Dolezal P."/>
            <person name="Malik S.B."/>
            <person name="Logsdon J.M. Jr."/>
            <person name="Henze K."/>
            <person name="Gupta A."/>
            <person name="Wang C.C."/>
            <person name="Dunne R.L."/>
            <person name="Upcroft J.A."/>
            <person name="Upcroft P."/>
            <person name="White O."/>
            <person name="Salzberg S.L."/>
            <person name="Tang P."/>
            <person name="Chiu C.-H."/>
            <person name="Lee Y.-S."/>
            <person name="Embley T.M."/>
            <person name="Coombs G.H."/>
            <person name="Mottram J.C."/>
            <person name="Tachezy J."/>
            <person name="Fraser-Liggett C.M."/>
            <person name="Johnson P.J."/>
        </authorList>
    </citation>
    <scope>NUCLEOTIDE SEQUENCE [LARGE SCALE GENOMIC DNA]</scope>
    <source>
        <strain evidence="1">G3</strain>
    </source>
</reference>
<dbReference type="VEuPathDB" id="TrichDB:TVAGG3_0392730"/>
<evidence type="ECO:0000313" key="2">
    <source>
        <dbReference type="Proteomes" id="UP000001542"/>
    </source>
</evidence>
<reference evidence="1" key="1">
    <citation type="submission" date="2006-10" db="EMBL/GenBank/DDBJ databases">
        <authorList>
            <person name="Amadeo P."/>
            <person name="Zhao Q."/>
            <person name="Wortman J."/>
            <person name="Fraser-Liggett C."/>
            <person name="Carlton J."/>
        </authorList>
    </citation>
    <scope>NUCLEOTIDE SEQUENCE</scope>
    <source>
        <strain evidence="1">G3</strain>
    </source>
</reference>
<dbReference type="EMBL" id="DS113179">
    <property type="protein sequence ID" value="EAY23252.1"/>
    <property type="molecule type" value="Genomic_DNA"/>
</dbReference>
<dbReference type="Proteomes" id="UP000001542">
    <property type="component" value="Unassembled WGS sequence"/>
</dbReference>
<name>A2D8K3_TRIV3</name>
<dbReference type="KEGG" id="tva:5468814"/>
<sequence>MSQNGLDKQILSMKNSTLTYVTIESIWSSEVNISWKSVFPGSSYDEEHHNNNTEYSRSNNLKYFVSSCFFLELSPNGAVRISTSSNDAKTFAETNEFESCSSGSQQGGSLYFGEKGELVQTKNSFINSTNSNFGSSFCIKVSEKPNYKNHANETLVYNCGSSEQDCLLTTFMVNGFIIMNECNITQNRVKKHNGGYRTTSITSDSYITCVNVIENNQTYGEFNWHTFSESYESSIFKVTSCNYIRNKSPNVGYLICSWNPNIFMSYCCIHENEISYIFWAQVCTITFENSTTDNTTYFDFGNSPIFKNTYISFENKCPLLLLSKLYNSISSNDEIEEENNVFIRINIKISNFKFFHFSYAIMLSLHSNS</sequence>
<gene>
    <name evidence="1" type="ORF">TVAG_185590</name>
</gene>
<keyword evidence="2" id="KW-1185">Reference proteome</keyword>
<evidence type="ECO:0000313" key="1">
    <source>
        <dbReference type="EMBL" id="EAY23252.1"/>
    </source>
</evidence>
<protein>
    <submittedName>
        <fullName evidence="1">Uncharacterized protein</fullName>
    </submittedName>
</protein>
<dbReference type="AlphaFoldDB" id="A2D8K3"/>
<proteinExistence type="predicted"/>
<dbReference type="InParanoid" id="A2D8K3"/>